<organism evidence="6 7">
    <name type="scientific">Pseudomonas fluorescens HK44</name>
    <dbReference type="NCBI Taxonomy" id="1042209"/>
    <lineage>
        <taxon>Bacteria</taxon>
        <taxon>Pseudomonadati</taxon>
        <taxon>Pseudomonadota</taxon>
        <taxon>Gammaproteobacteria</taxon>
        <taxon>Pseudomonadales</taxon>
        <taxon>Pseudomonadaceae</taxon>
        <taxon>Pseudomonas</taxon>
    </lineage>
</organism>
<dbReference type="RefSeq" id="WP_019692313.1">
    <property type="nucleotide sequence ID" value="NZ_AFOY02000015.1"/>
</dbReference>
<evidence type="ECO:0000256" key="4">
    <source>
        <dbReference type="ARBA" id="ARBA00023136"/>
    </source>
</evidence>
<dbReference type="Gene3D" id="1.20.120.550">
    <property type="entry name" value="Membrane associated eicosanoid/glutathione metabolism-like domain"/>
    <property type="match status" value="1"/>
</dbReference>
<proteinExistence type="predicted"/>
<reference evidence="6 7" key="1">
    <citation type="journal article" date="2011" name="J. Bacteriol.">
        <title>Draft genome sequence of the polycyclic aromatic hydrocarbon-degrading, genetically engineered bioluminescent bioreporter Pseudomonas fluorescens HK44.</title>
        <authorList>
            <person name="Chauhan A."/>
            <person name="Layton A.C."/>
            <person name="Williams D.E."/>
            <person name="Smartt A.E."/>
            <person name="Ripp S."/>
            <person name="Karpinets T.V."/>
            <person name="Brown S.D."/>
            <person name="Sayler G.S."/>
        </authorList>
    </citation>
    <scope>NUCLEOTIDE SEQUENCE [LARGE SCALE GENOMIC DNA]</scope>
    <source>
        <strain evidence="6 7">HK44</strain>
    </source>
</reference>
<dbReference type="SUPFAM" id="SSF161084">
    <property type="entry name" value="MAPEG domain-like"/>
    <property type="match status" value="1"/>
</dbReference>
<keyword evidence="2 5" id="KW-0812">Transmembrane</keyword>
<feature type="transmembrane region" description="Helical" evidence="5">
    <location>
        <begin position="110"/>
        <end position="128"/>
    </location>
</feature>
<dbReference type="HOGENOM" id="CLU_110778_2_0_6"/>
<keyword evidence="3 5" id="KW-1133">Transmembrane helix</keyword>
<evidence type="ECO:0000256" key="5">
    <source>
        <dbReference type="SAM" id="Phobius"/>
    </source>
</evidence>
<dbReference type="PATRIC" id="fig|1042209.11.peg.4236"/>
<feature type="transmembrane region" description="Helical" evidence="5">
    <location>
        <begin position="78"/>
        <end position="98"/>
    </location>
</feature>
<dbReference type="Proteomes" id="UP000022611">
    <property type="component" value="Unassembled WGS sequence"/>
</dbReference>
<dbReference type="eggNOG" id="COG3686">
    <property type="taxonomic scope" value="Bacteria"/>
</dbReference>
<dbReference type="GO" id="GO:0016020">
    <property type="term" value="C:membrane"/>
    <property type="evidence" value="ECO:0007669"/>
    <property type="project" value="UniProtKB-SubCell"/>
</dbReference>
<dbReference type="InterPro" id="IPR023352">
    <property type="entry name" value="MAPEG-like_dom_sf"/>
</dbReference>
<dbReference type="PANTHER" id="PTHR35371">
    <property type="entry name" value="INNER MEMBRANE PROTEIN"/>
    <property type="match status" value="1"/>
</dbReference>
<dbReference type="InterPro" id="IPR001129">
    <property type="entry name" value="Membr-assoc_MAPEG"/>
</dbReference>
<dbReference type="EMBL" id="AFOY02000015">
    <property type="protein sequence ID" value="EXF93797.1"/>
    <property type="molecule type" value="Genomic_DNA"/>
</dbReference>
<sequence>MSIPFWCVFIGALLIFIARIPVAKAMKALGGYNNHLPRMQQAQLTGFGARALSAHQNSFEAFLLFAVGVLMAHTTQTAGWLVDGLAIIFVIARVIYLLCYWADLAWQRSLVWFVGFVCSLLLMISPTFRTALL</sequence>
<comment type="subcellular location">
    <subcellularLocation>
        <location evidence="1">Membrane</location>
    </subcellularLocation>
</comment>
<dbReference type="OrthoDB" id="513661at2"/>
<protein>
    <submittedName>
        <fullName evidence="6">Membrane protein</fullName>
    </submittedName>
</protein>
<evidence type="ECO:0000256" key="1">
    <source>
        <dbReference type="ARBA" id="ARBA00004370"/>
    </source>
</evidence>
<evidence type="ECO:0000256" key="2">
    <source>
        <dbReference type="ARBA" id="ARBA00022692"/>
    </source>
</evidence>
<name>A0A010T8U9_PSEFL</name>
<comment type="caution">
    <text evidence="6">The sequence shown here is derived from an EMBL/GenBank/DDBJ whole genome shotgun (WGS) entry which is preliminary data.</text>
</comment>
<dbReference type="PANTHER" id="PTHR35371:SF1">
    <property type="entry name" value="BLR7753 PROTEIN"/>
    <property type="match status" value="1"/>
</dbReference>
<evidence type="ECO:0000313" key="7">
    <source>
        <dbReference type="Proteomes" id="UP000022611"/>
    </source>
</evidence>
<gene>
    <name evidence="6" type="ORF">HK44_009185</name>
</gene>
<dbReference type="Pfam" id="PF01124">
    <property type="entry name" value="MAPEG"/>
    <property type="match status" value="1"/>
</dbReference>
<accession>A0A010T8U9</accession>
<evidence type="ECO:0000313" key="6">
    <source>
        <dbReference type="EMBL" id="EXF93797.1"/>
    </source>
</evidence>
<keyword evidence="4 5" id="KW-0472">Membrane</keyword>
<evidence type="ECO:0000256" key="3">
    <source>
        <dbReference type="ARBA" id="ARBA00022989"/>
    </source>
</evidence>
<dbReference type="AlphaFoldDB" id="A0A010T8U9"/>